<feature type="domain" description="SAC" evidence="1">
    <location>
        <begin position="207"/>
        <end position="506"/>
    </location>
</feature>
<dbReference type="GO" id="GO:0046856">
    <property type="term" value="P:phosphatidylinositol dephosphorylation"/>
    <property type="evidence" value="ECO:0007669"/>
    <property type="project" value="TreeGrafter"/>
</dbReference>
<gene>
    <name evidence="2" type="ORF">g.39951</name>
</gene>
<dbReference type="PROSITE" id="PS50275">
    <property type="entry name" value="SAC"/>
    <property type="match status" value="1"/>
</dbReference>
<dbReference type="GO" id="GO:0005783">
    <property type="term" value="C:endoplasmic reticulum"/>
    <property type="evidence" value="ECO:0007669"/>
    <property type="project" value="TreeGrafter"/>
</dbReference>
<organism evidence="2">
    <name type="scientific">Auxenochlorella protothecoides</name>
    <name type="common">Green microalga</name>
    <name type="synonym">Chlorella protothecoides</name>
    <dbReference type="NCBI Taxonomy" id="3075"/>
    <lineage>
        <taxon>Eukaryota</taxon>
        <taxon>Viridiplantae</taxon>
        <taxon>Chlorophyta</taxon>
        <taxon>core chlorophytes</taxon>
        <taxon>Trebouxiophyceae</taxon>
        <taxon>Chlorellales</taxon>
        <taxon>Chlorellaceae</taxon>
        <taxon>Auxenochlorella</taxon>
    </lineage>
</organism>
<feature type="non-terminal residue" evidence="2">
    <location>
        <position position="506"/>
    </location>
</feature>
<name>A0A1D2ADB5_AUXPR</name>
<dbReference type="AlphaFoldDB" id="A0A1D2ADB5"/>
<evidence type="ECO:0000259" key="1">
    <source>
        <dbReference type="PROSITE" id="PS50275"/>
    </source>
</evidence>
<dbReference type="PANTHER" id="PTHR45662:SF2">
    <property type="entry name" value="PHOSPHATIDYLINOSITOL-3-PHOSPHATASE SAC1"/>
    <property type="match status" value="1"/>
</dbReference>
<evidence type="ECO:0000313" key="2">
    <source>
        <dbReference type="EMBL" id="JAT77190.1"/>
    </source>
</evidence>
<dbReference type="GO" id="GO:0043812">
    <property type="term" value="F:phosphatidylinositol-4-phosphate phosphatase activity"/>
    <property type="evidence" value="ECO:0007669"/>
    <property type="project" value="TreeGrafter"/>
</dbReference>
<dbReference type="Pfam" id="PF02383">
    <property type="entry name" value="Syja_N"/>
    <property type="match status" value="1"/>
</dbReference>
<proteinExistence type="predicted"/>
<dbReference type="PANTHER" id="PTHR45662">
    <property type="entry name" value="PHOSPHATIDYLINOSITIDE PHOSPHATASE SAC1"/>
    <property type="match status" value="1"/>
</dbReference>
<accession>A0A1D2ADB5</accession>
<dbReference type="EMBL" id="GDKF01001432">
    <property type="protein sequence ID" value="JAT77190.1"/>
    <property type="molecule type" value="Transcribed_RNA"/>
</dbReference>
<dbReference type="InterPro" id="IPR002013">
    <property type="entry name" value="SAC_dom"/>
</dbReference>
<feature type="non-terminal residue" evidence="2">
    <location>
        <position position="1"/>
    </location>
</feature>
<reference evidence="2" key="1">
    <citation type="submission" date="2015-08" db="EMBL/GenBank/DDBJ databases">
        <authorList>
            <person name="Babu N.S."/>
            <person name="Beckwith C.J."/>
            <person name="Beseler K.G."/>
            <person name="Brison A."/>
            <person name="Carone J.V."/>
            <person name="Caskin T.P."/>
            <person name="Diamond M."/>
            <person name="Durham M.E."/>
            <person name="Foxe J.M."/>
            <person name="Go M."/>
            <person name="Henderson B.A."/>
            <person name="Jones I.B."/>
            <person name="McGettigan J.A."/>
            <person name="Micheletti S.J."/>
            <person name="Nasrallah M.E."/>
            <person name="Ortiz D."/>
            <person name="Piller C.R."/>
            <person name="Privatt S.R."/>
            <person name="Schneider S.L."/>
            <person name="Sharp S."/>
            <person name="Smith T.C."/>
            <person name="Stanton J.D."/>
            <person name="Ullery H.E."/>
            <person name="Wilson R.J."/>
            <person name="Serrano M.G."/>
            <person name="Buck G."/>
            <person name="Lee V."/>
            <person name="Wang Y."/>
            <person name="Carvalho R."/>
            <person name="Voegtly L."/>
            <person name="Shi R."/>
            <person name="Duckworth R."/>
            <person name="Johnson A."/>
            <person name="Loviza R."/>
            <person name="Walstead R."/>
            <person name="Shah Z."/>
            <person name="Kiflezghi M."/>
            <person name="Wade K."/>
            <person name="Ball S.L."/>
            <person name="Bradley K.W."/>
            <person name="Asai D.J."/>
            <person name="Bowman C.A."/>
            <person name="Russell D.A."/>
            <person name="Pope W.H."/>
            <person name="Jacobs-Sera D."/>
            <person name="Hendrix R.W."/>
            <person name="Hatfull G.F."/>
        </authorList>
    </citation>
    <scope>NUCLEOTIDE SEQUENCE</scope>
</reference>
<sequence length="506" mass="54318">VCSWPTHARRRCSSPSSSRSVVVWALWCTNPSTRHPLSHCPLWRSAWRQRVSTPPVATGDCGLPAPHPPSGQLLKGQPMTGTLDFYPALRLQRLGSVAVVQPVWESGEPLPALTVDLETGSLAASEHPHVTSDFVPCFGVLGMLRLEGGPALVVITGVSAAGIVREHLVLKVTSTKVLYDTSHKWSKSDKKLLKLLAAGVDPKQYGGSLYFSHAGDITLTAQRAERVAADPQTAAARAWQRADLDVTWNAALARPLLDAGLDAYVPPVFMGFVEQLNGLDFLGGGRQVSLGVTLIARRSRHRPGTRQWRRGADQQSHVANYVETEQIVSDGEGALLSSFVQARGSLPLLWSQTPCLKYKIPLRLAPPSASAPVFAGHADRMVEVHGAVTAINLANQGGREGVLSAAYVAAADAYAASRSGFRLVPFDFHAMCGATNYARLSVLWDELAPDFECYGAFTRDGASGAVAGRQRGVFRTNCVDTLDRTNVVQGLLGRKALEATLRALGV</sequence>
<protein>
    <recommendedName>
        <fullName evidence="1">SAC domain-containing protein</fullName>
    </recommendedName>
</protein>